<dbReference type="InterPro" id="IPR016032">
    <property type="entry name" value="Sig_transdc_resp-reg_C-effctor"/>
</dbReference>
<dbReference type="InterPro" id="IPR049945">
    <property type="entry name" value="AAA_22"/>
</dbReference>
<evidence type="ECO:0000313" key="2">
    <source>
        <dbReference type="EMBL" id="MDX8036493.1"/>
    </source>
</evidence>
<evidence type="ECO:0000259" key="1">
    <source>
        <dbReference type="SMART" id="SM00382"/>
    </source>
</evidence>
<dbReference type="Gene3D" id="1.25.40.10">
    <property type="entry name" value="Tetratricopeptide repeat domain"/>
    <property type="match status" value="1"/>
</dbReference>
<dbReference type="InterPro" id="IPR011990">
    <property type="entry name" value="TPR-like_helical_dom_sf"/>
</dbReference>
<reference evidence="2 3" key="1">
    <citation type="submission" date="2023-11" db="EMBL/GenBank/DDBJ databases">
        <title>Lentzea sokolovensis, sp. nov., Lentzea kristufkii, sp. nov., and Lentzea miocenensis, sp. nov., rare actinobacteria from Sokolov Coal Basin, Miocene lacustrine sediment, Czech Republic.</title>
        <authorList>
            <person name="Lara A."/>
            <person name="Kotroba L."/>
            <person name="Nouioui I."/>
            <person name="Neumann-Schaal M."/>
            <person name="Mast Y."/>
            <person name="Chronakova A."/>
        </authorList>
    </citation>
    <scope>NUCLEOTIDE SEQUENCE [LARGE SCALE GENOMIC DNA]</scope>
    <source>
        <strain evidence="2 3">BCCO 10_0856</strain>
    </source>
</reference>
<dbReference type="SUPFAM" id="SSF52540">
    <property type="entry name" value="P-loop containing nucleoside triphosphate hydrolases"/>
    <property type="match status" value="1"/>
</dbReference>
<dbReference type="Gene3D" id="1.10.10.10">
    <property type="entry name" value="Winged helix-like DNA-binding domain superfamily/Winged helix DNA-binding domain"/>
    <property type="match status" value="1"/>
</dbReference>
<dbReference type="PRINTS" id="PR00364">
    <property type="entry name" value="DISEASERSIST"/>
</dbReference>
<comment type="caution">
    <text evidence="2">The sequence shown here is derived from an EMBL/GenBank/DDBJ whole genome shotgun (WGS) entry which is preliminary data.</text>
</comment>
<dbReference type="Pfam" id="PF13401">
    <property type="entry name" value="AAA_22"/>
    <property type="match status" value="1"/>
</dbReference>
<proteinExistence type="predicted"/>
<organism evidence="2 3">
    <name type="scientific">Lentzea miocenica</name>
    <dbReference type="NCBI Taxonomy" id="3095431"/>
    <lineage>
        <taxon>Bacteria</taxon>
        <taxon>Bacillati</taxon>
        <taxon>Actinomycetota</taxon>
        <taxon>Actinomycetes</taxon>
        <taxon>Pseudonocardiales</taxon>
        <taxon>Pseudonocardiaceae</taxon>
        <taxon>Lentzea</taxon>
    </lineage>
</organism>
<dbReference type="PANTHER" id="PTHR47691">
    <property type="entry name" value="REGULATOR-RELATED"/>
    <property type="match status" value="1"/>
</dbReference>
<accession>A0ABU4TE95</accession>
<dbReference type="SMART" id="SM00382">
    <property type="entry name" value="AAA"/>
    <property type="match status" value="1"/>
</dbReference>
<dbReference type="InterPro" id="IPR036388">
    <property type="entry name" value="WH-like_DNA-bd_sf"/>
</dbReference>
<dbReference type="RefSeq" id="WP_319971489.1">
    <property type="nucleotide sequence ID" value="NZ_JAXAVW010000045.1"/>
</dbReference>
<dbReference type="SUPFAM" id="SSF48452">
    <property type="entry name" value="TPR-like"/>
    <property type="match status" value="1"/>
</dbReference>
<dbReference type="InterPro" id="IPR019734">
    <property type="entry name" value="TPR_rpt"/>
</dbReference>
<dbReference type="PANTHER" id="PTHR47691:SF3">
    <property type="entry name" value="HTH-TYPE TRANSCRIPTIONAL REGULATOR RV0890C-RELATED"/>
    <property type="match status" value="1"/>
</dbReference>
<dbReference type="InterPro" id="IPR027417">
    <property type="entry name" value="P-loop_NTPase"/>
</dbReference>
<dbReference type="Proteomes" id="UP001285521">
    <property type="component" value="Unassembled WGS sequence"/>
</dbReference>
<sequence>MRIDALRQALAARPGRPVSFDELIDAIWGAERPANPKQALRNLVQRLRATEQVVTEPGGYRLVPRKPGPHQLPADLPDFVGREEELTALADSDASVLAITGPPGVGKTALAIRLAHRIRDRFPDGQLHLDLRGFATGPAVTVDQALGRFLRALGVSPANVPLDRDEQIALYRSKLRGRRVLIVLDNATELSPLVPDVKGCTAIVTSRNELAGQIRLDVLADAEARALLDRLKIGGAPQDRAELIRLCAHLPLALRIAATHVADRHLPDYLAELRGGDRLDALEIEGDAAVRAAFALSYKALPDDAQRLFRLLSVHPGADFDLPDTAALSGLSTEDAARRLDVLVRAGLVQQAGEQFALHDLIRLFASEQVGEEGPPALRRLLSFYTATTSHAAELAFTATRRLDPLRLDVEGRVFTTADEARGWFDAKRAALVTAVQVAPHPFASHIADSLRGYLVYGGYRTDSMAVLTAGLLSARAAGDAVCETAMLNGFGQLHWLLGAYDEALKAYGAAARLATSDLMKGTLFNNMGLVRRDLGDLTGALADMREARRLSSDEPALLVTLLINLATVHGARAELRKAIEHLDEAKRLSEEHGFTVKIAIADENIGVAHRELGEYDQARRWLEAALEGYGKLEAYKNDPNVLANLAGVAAETGDHEQARVLARRSLEAAREINDVRVEVEALVVLEDLDAAVELANRIDYPVGRHKAQLKLARRDPALARELLRDVRDSGDLLLEAQALLVVAEATGDQDLAAEALELARSREQGAVVARAEAFLSAQPPANGGSTSS</sequence>
<feature type="domain" description="AAA+ ATPase" evidence="1">
    <location>
        <begin position="93"/>
        <end position="238"/>
    </location>
</feature>
<keyword evidence="3" id="KW-1185">Reference proteome</keyword>
<name>A0ABU4TE95_9PSEU</name>
<dbReference type="SUPFAM" id="SSF46894">
    <property type="entry name" value="C-terminal effector domain of the bipartite response regulators"/>
    <property type="match status" value="1"/>
</dbReference>
<dbReference type="EMBL" id="JAXAVW010000045">
    <property type="protein sequence ID" value="MDX8036493.1"/>
    <property type="molecule type" value="Genomic_DNA"/>
</dbReference>
<dbReference type="Gene3D" id="3.40.50.300">
    <property type="entry name" value="P-loop containing nucleotide triphosphate hydrolases"/>
    <property type="match status" value="1"/>
</dbReference>
<dbReference type="Pfam" id="PF13424">
    <property type="entry name" value="TPR_12"/>
    <property type="match status" value="1"/>
</dbReference>
<gene>
    <name evidence="2" type="ORF">SK803_40395</name>
</gene>
<protein>
    <submittedName>
        <fullName evidence="2">Tetratricopeptide repeat protein</fullName>
    </submittedName>
</protein>
<evidence type="ECO:0000313" key="3">
    <source>
        <dbReference type="Proteomes" id="UP001285521"/>
    </source>
</evidence>
<dbReference type="SMART" id="SM00028">
    <property type="entry name" value="TPR"/>
    <property type="match status" value="5"/>
</dbReference>
<dbReference type="InterPro" id="IPR003593">
    <property type="entry name" value="AAA+_ATPase"/>
</dbReference>